<protein>
    <submittedName>
        <fullName evidence="3">MBL fold metallo-hydrolase</fullName>
    </submittedName>
</protein>
<reference evidence="3 4" key="1">
    <citation type="submission" date="2018-03" db="EMBL/GenBank/DDBJ databases">
        <title>Bacteriophage NCPPB3778 and a type I-E CRISPR drive the evolution of the US Biological Select Agent, Rathayibacter toxicus.</title>
        <authorList>
            <person name="Davis E.W.II."/>
            <person name="Tabima J.F."/>
            <person name="Weisberg A.J."/>
            <person name="Dantas Lopes L."/>
            <person name="Wiseman M.S."/>
            <person name="Wiseman M.S."/>
            <person name="Pupko T."/>
            <person name="Belcher M.S."/>
            <person name="Sechler A.J."/>
            <person name="Tancos M.A."/>
            <person name="Schroeder B.K."/>
            <person name="Murray T.D."/>
            <person name="Luster D.G."/>
            <person name="Schneider W.L."/>
            <person name="Rogers E."/>
            <person name="Andreote F.D."/>
            <person name="Grunwald N.J."/>
            <person name="Putnam M.L."/>
            <person name="Chang J.H."/>
        </authorList>
    </citation>
    <scope>NUCLEOTIDE SEQUENCE [LARGE SCALE GENOMIC DNA]</scope>
    <source>
        <strain evidence="3 4">DSM 15932</strain>
    </source>
</reference>
<proteinExistence type="predicted"/>
<organism evidence="3 4">
    <name type="scientific">Rathayibacter festucae DSM 15932</name>
    <dbReference type="NCBI Taxonomy" id="1328866"/>
    <lineage>
        <taxon>Bacteria</taxon>
        <taxon>Bacillati</taxon>
        <taxon>Actinomycetota</taxon>
        <taxon>Actinomycetes</taxon>
        <taxon>Micrococcales</taxon>
        <taxon>Microbacteriaceae</taxon>
        <taxon>Rathayibacter</taxon>
    </lineage>
</organism>
<accession>A0A3Q9V0Z8</accession>
<evidence type="ECO:0000259" key="2">
    <source>
        <dbReference type="Pfam" id="PF12706"/>
    </source>
</evidence>
<evidence type="ECO:0000256" key="1">
    <source>
        <dbReference type="ARBA" id="ARBA00022801"/>
    </source>
</evidence>
<dbReference type="InterPro" id="IPR001279">
    <property type="entry name" value="Metallo-B-lactamas"/>
</dbReference>
<dbReference type="KEGG" id="rfs:C1I64_13885"/>
<sequence length="277" mass="30268">MTHAQDDERRQAVAGPTRFFGDEAFEDDGGTTLRWLGMAGFLLTSRGTSLMIDPLLGGFDMPVLIDFPIAASAVPRLDAVLVTHSDNDHFSRPTCRELAPVTTAFHSTRYVASEMTAEGLPAHGHGIDDAFEVGGVGVRLTPADHAWQNAFPEPGQRFFEEEDACGFWLETPDGTVWAPGDSRLIREHHLTGPSPDVMLFDFSDSEWHFTFEGAIEMADAHPTSQLLLHHWGSVDSPDFAPFNGDPADVLRAVSHPERVHVLAPGEPFRLAGASRLS</sequence>
<dbReference type="RefSeq" id="WP_127887588.1">
    <property type="nucleotide sequence ID" value="NZ_CP028137.1"/>
</dbReference>
<keyword evidence="1 3" id="KW-0378">Hydrolase</keyword>
<dbReference type="EMBL" id="CP028137">
    <property type="protein sequence ID" value="AZZ53018.1"/>
    <property type="molecule type" value="Genomic_DNA"/>
</dbReference>
<dbReference type="Pfam" id="PF12706">
    <property type="entry name" value="Lactamase_B_2"/>
    <property type="match status" value="1"/>
</dbReference>
<name>A0A3Q9V0Z8_9MICO</name>
<evidence type="ECO:0000313" key="3">
    <source>
        <dbReference type="EMBL" id="AZZ53018.1"/>
    </source>
</evidence>
<dbReference type="GO" id="GO:0016787">
    <property type="term" value="F:hydrolase activity"/>
    <property type="evidence" value="ECO:0007669"/>
    <property type="project" value="UniProtKB-KW"/>
</dbReference>
<dbReference type="SUPFAM" id="SSF56281">
    <property type="entry name" value="Metallo-hydrolase/oxidoreductase"/>
    <property type="match status" value="1"/>
</dbReference>
<dbReference type="Gene3D" id="3.60.15.10">
    <property type="entry name" value="Ribonuclease Z/Hydroxyacylglutathione hydrolase-like"/>
    <property type="match status" value="1"/>
</dbReference>
<dbReference type="PANTHER" id="PTHR43546:SF9">
    <property type="entry name" value="L-ASCORBATE-6-PHOSPHATE LACTONASE ULAG-RELATED"/>
    <property type="match status" value="1"/>
</dbReference>
<gene>
    <name evidence="3" type="ORF">C1I64_13885</name>
</gene>
<feature type="domain" description="Metallo-beta-lactamase" evidence="2">
    <location>
        <begin position="50"/>
        <end position="231"/>
    </location>
</feature>
<dbReference type="PANTHER" id="PTHR43546">
    <property type="entry name" value="UPF0173 METAL-DEPENDENT HYDROLASE MJ1163-RELATED"/>
    <property type="match status" value="1"/>
</dbReference>
<dbReference type="InterPro" id="IPR036866">
    <property type="entry name" value="RibonucZ/Hydroxyglut_hydro"/>
</dbReference>
<dbReference type="InterPro" id="IPR050114">
    <property type="entry name" value="UPF0173_UPF0282_UlaG_hydrolase"/>
</dbReference>
<evidence type="ECO:0000313" key="4">
    <source>
        <dbReference type="Proteomes" id="UP000285317"/>
    </source>
</evidence>
<dbReference type="AlphaFoldDB" id="A0A3Q9V0Z8"/>
<dbReference type="Proteomes" id="UP000285317">
    <property type="component" value="Chromosome"/>
</dbReference>